<dbReference type="Proteomes" id="UP001162992">
    <property type="component" value="Chromosome 1"/>
</dbReference>
<name>A0ACC2EMV9_DIPCM</name>
<reference evidence="2" key="1">
    <citation type="journal article" date="2024" name="Proc. Natl. Acad. Sci. U.S.A.">
        <title>Extraordinary preservation of gene collinearity over three hundred million years revealed in homosporous lycophytes.</title>
        <authorList>
            <person name="Li C."/>
            <person name="Wickell D."/>
            <person name="Kuo L.Y."/>
            <person name="Chen X."/>
            <person name="Nie B."/>
            <person name="Liao X."/>
            <person name="Peng D."/>
            <person name="Ji J."/>
            <person name="Jenkins J."/>
            <person name="Williams M."/>
            <person name="Shu S."/>
            <person name="Plott C."/>
            <person name="Barry K."/>
            <person name="Rajasekar S."/>
            <person name="Grimwood J."/>
            <person name="Han X."/>
            <person name="Sun S."/>
            <person name="Hou Z."/>
            <person name="He W."/>
            <person name="Dai G."/>
            <person name="Sun C."/>
            <person name="Schmutz J."/>
            <person name="Leebens-Mack J.H."/>
            <person name="Li F.W."/>
            <person name="Wang L."/>
        </authorList>
    </citation>
    <scope>NUCLEOTIDE SEQUENCE [LARGE SCALE GENOMIC DNA]</scope>
    <source>
        <strain evidence="2">cv. PW_Plant_1</strain>
    </source>
</reference>
<comment type="caution">
    <text evidence="1">The sequence shown here is derived from an EMBL/GenBank/DDBJ whole genome shotgun (WGS) entry which is preliminary data.</text>
</comment>
<evidence type="ECO:0000313" key="2">
    <source>
        <dbReference type="Proteomes" id="UP001162992"/>
    </source>
</evidence>
<gene>
    <name evidence="1" type="ORF">O6H91_01G008700</name>
</gene>
<proteinExistence type="predicted"/>
<evidence type="ECO:0000313" key="1">
    <source>
        <dbReference type="EMBL" id="KAJ7567817.1"/>
    </source>
</evidence>
<dbReference type="EMBL" id="CM055092">
    <property type="protein sequence ID" value="KAJ7567817.1"/>
    <property type="molecule type" value="Genomic_DNA"/>
</dbReference>
<protein>
    <submittedName>
        <fullName evidence="1">Uncharacterized protein</fullName>
    </submittedName>
</protein>
<accession>A0ACC2EMV9</accession>
<sequence>MAVTEEEYEGLVLLPGLPNEVALQCIIRVARRCHAALRCVCRAWRKLLASPSFYHMRQTQSLMAEEWLYVMLRTHWGEYRWLSFEEGGGGVRCWRPLPPMPLHSIGAACASLGSKIYLIGGSHGGSASRSVCRYDSRTNRWEMAAQLRVPREFAAAGSVDGLLYVVGGCSPVAGSLAWAEVYDPLADKWTVVASPVERRERWMHGYATLDKKLFAVADTGGVVFDPASASWNAISAALDRGWRGRAAVVKGILFSPDYLGKIMGYDLAKDDWQELEGVQLGLPKLTSIVTLCAVSDKLYVLGERPLRGRESELAVAAVEVEKGPNRLEGRVLWSHVSPCNMSVAAIIHCLPVRL</sequence>
<organism evidence="1 2">
    <name type="scientific">Diphasiastrum complanatum</name>
    <name type="common">Issler's clubmoss</name>
    <name type="synonym">Lycopodium complanatum</name>
    <dbReference type="NCBI Taxonomy" id="34168"/>
    <lineage>
        <taxon>Eukaryota</taxon>
        <taxon>Viridiplantae</taxon>
        <taxon>Streptophyta</taxon>
        <taxon>Embryophyta</taxon>
        <taxon>Tracheophyta</taxon>
        <taxon>Lycopodiopsida</taxon>
        <taxon>Lycopodiales</taxon>
        <taxon>Lycopodiaceae</taxon>
        <taxon>Lycopodioideae</taxon>
        <taxon>Diphasiastrum</taxon>
    </lineage>
</organism>
<keyword evidence="2" id="KW-1185">Reference proteome</keyword>